<dbReference type="Gene3D" id="3.40.50.1820">
    <property type="entry name" value="alpha/beta hydrolase"/>
    <property type="match status" value="1"/>
</dbReference>
<feature type="domain" description="Peptidase S9 prolyl oligopeptidase catalytic" evidence="2">
    <location>
        <begin position="219"/>
        <end position="275"/>
    </location>
</feature>
<evidence type="ECO:0000313" key="4">
    <source>
        <dbReference type="Proteomes" id="UP001058860"/>
    </source>
</evidence>
<dbReference type="EMBL" id="CP088295">
    <property type="protein sequence ID" value="UUY05574.1"/>
    <property type="molecule type" value="Genomic_DNA"/>
</dbReference>
<dbReference type="Gene3D" id="1.20.1440.110">
    <property type="entry name" value="acylaminoacyl peptidase"/>
    <property type="match status" value="1"/>
</dbReference>
<keyword evidence="4" id="KW-1185">Reference proteome</keyword>
<dbReference type="InterPro" id="IPR001375">
    <property type="entry name" value="Peptidase_S9_cat"/>
</dbReference>
<evidence type="ECO:0000259" key="2">
    <source>
        <dbReference type="Pfam" id="PF00326"/>
    </source>
</evidence>
<reference evidence="4" key="1">
    <citation type="submission" date="2021-11" db="EMBL/GenBank/DDBJ databases">
        <title>Cultivation dependent microbiological survey of springs from the worlds oldest radium mine currently devoted to the extraction of radon-saturated water.</title>
        <authorList>
            <person name="Kapinusova G."/>
            <person name="Smrhova T."/>
            <person name="Strejcek M."/>
            <person name="Suman J."/>
            <person name="Jani K."/>
            <person name="Pajer P."/>
            <person name="Uhlik O."/>
        </authorList>
    </citation>
    <scope>NUCLEOTIDE SEQUENCE [LARGE SCALE GENOMIC DNA]</scope>
    <source>
        <strain evidence="4">J379</strain>
    </source>
</reference>
<dbReference type="PANTHER" id="PTHR22946">
    <property type="entry name" value="DIENELACTONE HYDROLASE DOMAIN-CONTAINING PROTEIN-RELATED"/>
    <property type="match status" value="1"/>
</dbReference>
<dbReference type="InterPro" id="IPR050261">
    <property type="entry name" value="FrsA_esterase"/>
</dbReference>
<dbReference type="PANTHER" id="PTHR22946:SF12">
    <property type="entry name" value="CONIDIAL PIGMENT BIOSYNTHESIS PROTEIN AYG1 (AFU_ORTHOLOGUE AFUA_2G17550)"/>
    <property type="match status" value="1"/>
</dbReference>
<evidence type="ECO:0000313" key="3">
    <source>
        <dbReference type="EMBL" id="UUY05574.1"/>
    </source>
</evidence>
<sequence>MLHHSARTRARQFKNDDFQFALDLALGAAVRGGADPGEVLATAARIPNGDADAWVREWTATADGARDLARTAEAAGHRVSALGHYRRAATYYATVLDVIDHSSEAERLLDLWRRQHECWERTVDLLPTPGARIEIPYEDTTLAGWFFPAPGAQPGERRPLVVMNNGSDGATSSMATHGGSAASDRGWHWLAFDGPGQQRALFEQQIPFRPDWEAVLTPVLDAMVARPDVDPERMTVIGISQAGYWVPRALAFEHRFAAAVVDPGVVDVSASWTRDLPGRMRKELEAGNREAFDREMRIGEKLDHHLAGILRFRGRPYGLESASPYDLYRTVLEYRLGDEVAQITTPMLITDPEHEQFWPGQSQELHDRLTGDSELVTFTAHEGADGHCEPLAPMLREARIFDWLEDRLAQ</sequence>
<dbReference type="RefSeq" id="WP_353866020.1">
    <property type="nucleotide sequence ID" value="NZ_CP088295.1"/>
</dbReference>
<protein>
    <submittedName>
        <fullName evidence="3">Prolyl oligopeptidase family serine peptidase</fullName>
    </submittedName>
</protein>
<proteinExistence type="inferred from homology"/>
<dbReference type="InterPro" id="IPR029058">
    <property type="entry name" value="AB_hydrolase_fold"/>
</dbReference>
<evidence type="ECO:0000256" key="1">
    <source>
        <dbReference type="ARBA" id="ARBA00008645"/>
    </source>
</evidence>
<accession>A0ABY5PLK9</accession>
<dbReference type="SUPFAM" id="SSF53474">
    <property type="entry name" value="alpha/beta-Hydrolases"/>
    <property type="match status" value="1"/>
</dbReference>
<dbReference type="Pfam" id="PF00326">
    <property type="entry name" value="Peptidase_S9"/>
    <property type="match status" value="1"/>
</dbReference>
<gene>
    <name evidence="3" type="ORF">LRS13_08665</name>
</gene>
<comment type="similarity">
    <text evidence="1">Belongs to the AB hydrolase superfamily.</text>
</comment>
<dbReference type="Proteomes" id="UP001058860">
    <property type="component" value="Chromosome"/>
</dbReference>
<name>A0ABY5PLK9_9ACTN</name>
<organism evidence="3 4">
    <name type="scientific">Svornostia abyssi</name>
    <dbReference type="NCBI Taxonomy" id="2898438"/>
    <lineage>
        <taxon>Bacteria</taxon>
        <taxon>Bacillati</taxon>
        <taxon>Actinomycetota</taxon>
        <taxon>Thermoleophilia</taxon>
        <taxon>Solirubrobacterales</taxon>
        <taxon>Baekduiaceae</taxon>
        <taxon>Svornostia</taxon>
    </lineage>
</organism>